<dbReference type="AlphaFoldDB" id="A0ABD0YPZ3"/>
<evidence type="ECO:0000313" key="6">
    <source>
        <dbReference type="Proteomes" id="UP001558652"/>
    </source>
</evidence>
<protein>
    <recommendedName>
        <fullName evidence="7">Ephexin-1</fullName>
    </recommendedName>
</protein>
<organism evidence="5 6">
    <name type="scientific">Ranatra chinensis</name>
    <dbReference type="NCBI Taxonomy" id="642074"/>
    <lineage>
        <taxon>Eukaryota</taxon>
        <taxon>Metazoa</taxon>
        <taxon>Ecdysozoa</taxon>
        <taxon>Arthropoda</taxon>
        <taxon>Hexapoda</taxon>
        <taxon>Insecta</taxon>
        <taxon>Pterygota</taxon>
        <taxon>Neoptera</taxon>
        <taxon>Paraneoptera</taxon>
        <taxon>Hemiptera</taxon>
        <taxon>Heteroptera</taxon>
        <taxon>Panheteroptera</taxon>
        <taxon>Nepomorpha</taxon>
        <taxon>Nepidae</taxon>
        <taxon>Ranatrinae</taxon>
        <taxon>Ranatra</taxon>
    </lineage>
</organism>
<dbReference type="InterPro" id="IPR047271">
    <property type="entry name" value="Ephexin-like"/>
</dbReference>
<dbReference type="InterPro" id="IPR000219">
    <property type="entry name" value="DH_dom"/>
</dbReference>
<dbReference type="PANTHER" id="PTHR12845:SF5">
    <property type="entry name" value="EPHEXIN, ISOFORM D"/>
    <property type="match status" value="1"/>
</dbReference>
<dbReference type="Pfam" id="PF00621">
    <property type="entry name" value="RhoGEF"/>
    <property type="match status" value="1"/>
</dbReference>
<dbReference type="InterPro" id="IPR001452">
    <property type="entry name" value="SH3_domain"/>
</dbReference>
<evidence type="ECO:0000259" key="4">
    <source>
        <dbReference type="PROSITE" id="PS50010"/>
    </source>
</evidence>
<dbReference type="Pfam" id="PF00018">
    <property type="entry name" value="SH3_1"/>
    <property type="match status" value="1"/>
</dbReference>
<dbReference type="InterPro" id="IPR047270">
    <property type="entry name" value="PH_ephexin"/>
</dbReference>
<keyword evidence="1 2" id="KW-0728">SH3 domain</keyword>
<dbReference type="PROSITE" id="PS50002">
    <property type="entry name" value="SH3"/>
    <property type="match status" value="1"/>
</dbReference>
<dbReference type="SUPFAM" id="SSF48065">
    <property type="entry name" value="DBL homology domain (DH-domain)"/>
    <property type="match status" value="1"/>
</dbReference>
<dbReference type="PANTHER" id="PTHR12845">
    <property type="entry name" value="GUANINE NUCLEOTIDE EXCHANGE FACTOR"/>
    <property type="match status" value="1"/>
</dbReference>
<reference evidence="5 6" key="1">
    <citation type="submission" date="2024-07" db="EMBL/GenBank/DDBJ databases">
        <title>Chromosome-level genome assembly of the water stick insect Ranatra chinensis (Heteroptera: Nepidae).</title>
        <authorList>
            <person name="Liu X."/>
        </authorList>
    </citation>
    <scope>NUCLEOTIDE SEQUENCE [LARGE SCALE GENOMIC DNA]</scope>
    <source>
        <strain evidence="5">Cailab_2021Rc</strain>
        <tissue evidence="5">Muscle</tissue>
    </source>
</reference>
<dbReference type="CDD" id="cd01221">
    <property type="entry name" value="PH_ephexin"/>
    <property type="match status" value="1"/>
</dbReference>
<dbReference type="SMART" id="SM00325">
    <property type="entry name" value="RhoGEF"/>
    <property type="match status" value="1"/>
</dbReference>
<dbReference type="SMART" id="SM00326">
    <property type="entry name" value="SH3"/>
    <property type="match status" value="1"/>
</dbReference>
<evidence type="ECO:0008006" key="7">
    <source>
        <dbReference type="Google" id="ProtNLM"/>
    </source>
</evidence>
<feature type="domain" description="SH3" evidence="3">
    <location>
        <begin position="407"/>
        <end position="468"/>
    </location>
</feature>
<keyword evidence="6" id="KW-1185">Reference proteome</keyword>
<dbReference type="CDD" id="cd11793">
    <property type="entry name" value="SH3_ephexin1_like"/>
    <property type="match status" value="1"/>
</dbReference>
<dbReference type="InterPro" id="IPR036028">
    <property type="entry name" value="SH3-like_dom_sf"/>
</dbReference>
<proteinExistence type="predicted"/>
<dbReference type="CDD" id="cd00160">
    <property type="entry name" value="RhoGEF"/>
    <property type="match status" value="1"/>
</dbReference>
<accession>A0ABD0YPZ3</accession>
<dbReference type="PROSITE" id="PS50010">
    <property type="entry name" value="DH_2"/>
    <property type="match status" value="1"/>
</dbReference>
<dbReference type="Proteomes" id="UP001558652">
    <property type="component" value="Unassembled WGS sequence"/>
</dbReference>
<dbReference type="SUPFAM" id="SSF50729">
    <property type="entry name" value="PH domain-like"/>
    <property type="match status" value="1"/>
</dbReference>
<comment type="caution">
    <text evidence="5">The sequence shown here is derived from an EMBL/GenBank/DDBJ whole genome shotgun (WGS) entry which is preliminary data.</text>
</comment>
<evidence type="ECO:0000259" key="3">
    <source>
        <dbReference type="PROSITE" id="PS50002"/>
    </source>
</evidence>
<sequence>MECNEYDSGSDCYEEIGVNGSDRPNVLRPSVLDLPGSGIHRTLWSQVPQVMSSGILDELSVAQQKLQEAKFELVTSEASYFKSLTVLEKHFASSPSMKDENVLPKMDYKILFSNVAPVRKCSEMVLAALDKCWQDSIMLDGICRTIYQLSQQNFNVYIKYCTNQVLIESTLKRLRQNSPNFAEALSTLEKSKKCQSLSLYSFLLLPMQRITRMPLLLDAIRNKLEPDTSEYDSCTLALAQLHKIAHECDEAARKAERFEEMAVLSRALNYPVGLRPLPLLSASRWLERSGQVTHINMEAKLTFSRKLTSRNIKLTLFLFTDYLIIAKKKEDNYSVVDYCPRNLVQVSKMDDAISSRFLIVLTMLENHEGKTQEMMLCCGSDSSRERWLQTFASPYSSNSEETLYADWDCPQVAATHAYSPAQPDELALQHGDVVNVLRKLSDGWYYGERIRDGERGWFPGNYTTEIASMHVRAKNLKLRYRLLALSGDYLQQLKNKNNS</sequence>
<dbReference type="Gene3D" id="1.20.900.10">
    <property type="entry name" value="Dbl homology (DH) domain"/>
    <property type="match status" value="1"/>
</dbReference>
<feature type="domain" description="DH" evidence="4">
    <location>
        <begin position="65"/>
        <end position="251"/>
    </location>
</feature>
<dbReference type="SUPFAM" id="SSF50044">
    <property type="entry name" value="SH3-domain"/>
    <property type="match status" value="1"/>
</dbReference>
<dbReference type="Gene3D" id="2.30.29.30">
    <property type="entry name" value="Pleckstrin-homology domain (PH domain)/Phosphotyrosine-binding domain (PTB)"/>
    <property type="match status" value="1"/>
</dbReference>
<dbReference type="InterPro" id="IPR011993">
    <property type="entry name" value="PH-like_dom_sf"/>
</dbReference>
<gene>
    <name evidence="5" type="ORF">AAG570_009660</name>
</gene>
<evidence type="ECO:0000256" key="2">
    <source>
        <dbReference type="PROSITE-ProRule" id="PRU00192"/>
    </source>
</evidence>
<dbReference type="EMBL" id="JBFDAA010000004">
    <property type="protein sequence ID" value="KAL1137965.1"/>
    <property type="molecule type" value="Genomic_DNA"/>
</dbReference>
<dbReference type="InterPro" id="IPR035899">
    <property type="entry name" value="DBL_dom_sf"/>
</dbReference>
<evidence type="ECO:0000313" key="5">
    <source>
        <dbReference type="EMBL" id="KAL1137965.1"/>
    </source>
</evidence>
<evidence type="ECO:0000256" key="1">
    <source>
        <dbReference type="ARBA" id="ARBA00022443"/>
    </source>
</evidence>
<name>A0ABD0YPZ3_9HEMI</name>
<dbReference type="Gene3D" id="2.30.30.40">
    <property type="entry name" value="SH3 Domains"/>
    <property type="match status" value="1"/>
</dbReference>